<dbReference type="GO" id="GO:0009306">
    <property type="term" value="P:protein secretion"/>
    <property type="evidence" value="ECO:0007669"/>
    <property type="project" value="InterPro"/>
</dbReference>
<dbReference type="PANTHER" id="PTHR30386">
    <property type="entry name" value="MEMBRANE FUSION SUBUNIT OF EMRAB-TOLC MULTIDRUG EFFLUX PUMP"/>
    <property type="match status" value="1"/>
</dbReference>
<keyword evidence="5 8" id="KW-1133">Transmembrane helix</keyword>
<evidence type="ECO:0000256" key="3">
    <source>
        <dbReference type="ARBA" id="ARBA00022448"/>
    </source>
</evidence>
<dbReference type="RefSeq" id="WP_136735497.1">
    <property type="nucleotide sequence ID" value="NZ_SWDB01000017.1"/>
</dbReference>
<sequence>MGLFRKEVLSKQQRLQGGVVLTQPLSLTFTVLMLVIVTVLLAAFLSLASYSRKETVRGYLKPDKGIVKTYGQISGFIKTLHVAEGDCVQVGQPLITVARQKQFTNHQDMDKSDSKYDLSELMAEQLTVQLALLSQEIDKLKQLRQQESASLSARMTVLEQEKSTILQQATLLDEQLQILKSRQNNTEHLLQQGFISERESQLHRQQFLDLQSERQMLHRQSLQQQRELTQVAFNQKSLPQQYQLKINAIDRQKTEVEAQLAQLRSNQEFTITATRTGVVTGLQFFEGEAFSSDAVLMYLIPENTELLAELFLPTRSAGFIEHGQLTKLRFDAFPYQRFGFIDGQIDQIEQTIIRPEEVAAPMGIREPVYRLKASLNAQEIFASGKTFSLRSGMMFEADIILERRSLMAWLFEPLISATRSL</sequence>
<keyword evidence="4 8" id="KW-0812">Transmembrane</keyword>
<evidence type="ECO:0000256" key="8">
    <source>
        <dbReference type="SAM" id="Phobius"/>
    </source>
</evidence>
<gene>
    <name evidence="10" type="ORF">E8M12_07625</name>
</gene>
<dbReference type="InterPro" id="IPR050739">
    <property type="entry name" value="MFP"/>
</dbReference>
<evidence type="ECO:0000259" key="9">
    <source>
        <dbReference type="Pfam" id="PF26002"/>
    </source>
</evidence>
<evidence type="ECO:0000313" key="11">
    <source>
        <dbReference type="Proteomes" id="UP000307999"/>
    </source>
</evidence>
<dbReference type="EMBL" id="SWDB01000017">
    <property type="protein sequence ID" value="TKB45631.1"/>
    <property type="molecule type" value="Genomic_DNA"/>
</dbReference>
<evidence type="ECO:0000256" key="6">
    <source>
        <dbReference type="ARBA" id="ARBA00023136"/>
    </source>
</evidence>
<feature type="transmembrane region" description="Helical" evidence="8">
    <location>
        <begin position="25"/>
        <end position="47"/>
    </location>
</feature>
<dbReference type="Pfam" id="PF26002">
    <property type="entry name" value="Beta-barrel_AprE"/>
    <property type="match status" value="1"/>
</dbReference>
<organism evidence="10 11">
    <name type="scientific">Thalassotalea mangrovi</name>
    <dbReference type="NCBI Taxonomy" id="2572245"/>
    <lineage>
        <taxon>Bacteria</taxon>
        <taxon>Pseudomonadati</taxon>
        <taxon>Pseudomonadota</taxon>
        <taxon>Gammaproteobacteria</taxon>
        <taxon>Alteromonadales</taxon>
        <taxon>Colwelliaceae</taxon>
        <taxon>Thalassotalea</taxon>
    </lineage>
</organism>
<dbReference type="InterPro" id="IPR006144">
    <property type="entry name" value="Secretion_HlyD_CS"/>
</dbReference>
<evidence type="ECO:0000256" key="4">
    <source>
        <dbReference type="ARBA" id="ARBA00022692"/>
    </source>
</evidence>
<dbReference type="OrthoDB" id="9775513at2"/>
<evidence type="ECO:0000256" key="7">
    <source>
        <dbReference type="SAM" id="Coils"/>
    </source>
</evidence>
<comment type="caution">
    <text evidence="10">The sequence shown here is derived from an EMBL/GenBank/DDBJ whole genome shotgun (WGS) entry which is preliminary data.</text>
</comment>
<protein>
    <submittedName>
        <fullName evidence="10">HlyD family efflux transporter periplasmic adaptor subunit</fullName>
    </submittedName>
</protein>
<evidence type="ECO:0000313" key="10">
    <source>
        <dbReference type="EMBL" id="TKB45631.1"/>
    </source>
</evidence>
<dbReference type="PRINTS" id="PR01490">
    <property type="entry name" value="RTXTOXIND"/>
</dbReference>
<feature type="domain" description="AprE-like beta-barrel" evidence="9">
    <location>
        <begin position="306"/>
        <end position="400"/>
    </location>
</feature>
<comment type="similarity">
    <text evidence="2">Belongs to the membrane fusion protein (MFP) (TC 8.A.1) family.</text>
</comment>
<evidence type="ECO:0000256" key="5">
    <source>
        <dbReference type="ARBA" id="ARBA00022989"/>
    </source>
</evidence>
<accession>A0A4U1B5J9</accession>
<comment type="subcellular location">
    <subcellularLocation>
        <location evidence="1">Membrane</location>
        <topology evidence="1">Single-pass membrane protein</topology>
    </subcellularLocation>
</comment>
<keyword evidence="3" id="KW-0813">Transport</keyword>
<reference evidence="10 11" key="1">
    <citation type="submission" date="2019-04" db="EMBL/GenBank/DDBJ databases">
        <title>Thalassotalea guangxiensis sp. nov., isolated from sediment of the coastal wetland.</title>
        <authorList>
            <person name="Zheng S."/>
            <person name="Zhang D."/>
        </authorList>
    </citation>
    <scope>NUCLEOTIDE SEQUENCE [LARGE SCALE GENOMIC DNA]</scope>
    <source>
        <strain evidence="10 11">ZS-4</strain>
    </source>
</reference>
<keyword evidence="7" id="KW-0175">Coiled coil</keyword>
<dbReference type="Proteomes" id="UP000307999">
    <property type="component" value="Unassembled WGS sequence"/>
</dbReference>
<keyword evidence="11" id="KW-1185">Reference proteome</keyword>
<dbReference type="PROSITE" id="PS00543">
    <property type="entry name" value="HLYD_FAMILY"/>
    <property type="match status" value="1"/>
</dbReference>
<proteinExistence type="inferred from homology"/>
<keyword evidence="6 8" id="KW-0472">Membrane</keyword>
<dbReference type="AlphaFoldDB" id="A0A4U1B5J9"/>
<evidence type="ECO:0000256" key="2">
    <source>
        <dbReference type="ARBA" id="ARBA00009477"/>
    </source>
</evidence>
<evidence type="ECO:0000256" key="1">
    <source>
        <dbReference type="ARBA" id="ARBA00004167"/>
    </source>
</evidence>
<feature type="coiled-coil region" evidence="7">
    <location>
        <begin position="123"/>
        <end position="150"/>
    </location>
</feature>
<dbReference type="GO" id="GO:0016020">
    <property type="term" value="C:membrane"/>
    <property type="evidence" value="ECO:0007669"/>
    <property type="project" value="UniProtKB-SubCell"/>
</dbReference>
<name>A0A4U1B5J9_9GAMM</name>
<dbReference type="InterPro" id="IPR058982">
    <property type="entry name" value="Beta-barrel_AprE"/>
</dbReference>
<dbReference type="PANTHER" id="PTHR30386:SF28">
    <property type="entry name" value="EXPORTED PROTEIN"/>
    <property type="match status" value="1"/>
</dbReference>